<evidence type="ECO:0000256" key="1">
    <source>
        <dbReference type="SAM" id="Phobius"/>
    </source>
</evidence>
<keyword evidence="1" id="KW-0812">Transmembrane</keyword>
<dbReference type="InterPro" id="IPR054174">
    <property type="entry name" value="Alpha-amylase-like_C"/>
</dbReference>
<dbReference type="Gene3D" id="2.60.40.1180">
    <property type="entry name" value="Golgi alpha-mannosidase II"/>
    <property type="match status" value="1"/>
</dbReference>
<feature type="signal peptide" evidence="2">
    <location>
        <begin position="1"/>
        <end position="24"/>
    </location>
</feature>
<keyword evidence="1" id="KW-0472">Membrane</keyword>
<dbReference type="SUPFAM" id="SSF51445">
    <property type="entry name" value="(Trans)glycosidases"/>
    <property type="match status" value="1"/>
</dbReference>
<dbReference type="Gene3D" id="3.20.20.80">
    <property type="entry name" value="Glycosidases"/>
    <property type="match status" value="1"/>
</dbReference>
<comment type="caution">
    <text evidence="4">The sequence shown here is derived from an EMBL/GenBank/DDBJ whole genome shotgun (WGS) entry which is preliminary data.</text>
</comment>
<keyword evidence="2" id="KW-0732">Signal</keyword>
<dbReference type="InterPro" id="IPR013780">
    <property type="entry name" value="Glyco_hydro_b"/>
</dbReference>
<accession>A0A9Q2HEX8</accession>
<evidence type="ECO:0000313" key="4">
    <source>
        <dbReference type="EMBL" id="MBB5175828.1"/>
    </source>
</evidence>
<dbReference type="SMART" id="SM00642">
    <property type="entry name" value="Aamy"/>
    <property type="match status" value="1"/>
</dbReference>
<evidence type="ECO:0000259" key="3">
    <source>
        <dbReference type="SMART" id="SM00642"/>
    </source>
</evidence>
<keyword evidence="4" id="KW-0378">Hydrolase</keyword>
<keyword evidence="5" id="KW-1185">Reference proteome</keyword>
<keyword evidence="4" id="KW-0326">Glycosidase</keyword>
<dbReference type="InterPro" id="IPR006047">
    <property type="entry name" value="GH13_cat_dom"/>
</dbReference>
<dbReference type="Proteomes" id="UP000579136">
    <property type="component" value="Unassembled WGS sequence"/>
</dbReference>
<feature type="chain" id="PRO_5040178774" evidence="2">
    <location>
        <begin position="25"/>
        <end position="467"/>
    </location>
</feature>
<dbReference type="InterPro" id="IPR017853">
    <property type="entry name" value="GH"/>
</dbReference>
<name>A0A9Q2HEX8_9STAP</name>
<dbReference type="EMBL" id="JACHHF010000003">
    <property type="protein sequence ID" value="MBB5175828.1"/>
    <property type="molecule type" value="Genomic_DNA"/>
</dbReference>
<proteinExistence type="predicted"/>
<reference evidence="4 5" key="1">
    <citation type="submission" date="2020-08" db="EMBL/GenBank/DDBJ databases">
        <title>Genomic Encyclopedia of Type Strains, Phase IV (KMG-IV): sequencing the most valuable type-strain genomes for metagenomic binning, comparative biology and taxonomic classification.</title>
        <authorList>
            <person name="Goeker M."/>
        </authorList>
    </citation>
    <scope>NUCLEOTIDE SEQUENCE [LARGE SCALE GENOMIC DNA]</scope>
    <source>
        <strain evidence="4 5">DSM 19163</strain>
    </source>
</reference>
<dbReference type="Pfam" id="PF22026">
    <property type="entry name" value="Alpha-amylase_C_2"/>
    <property type="match status" value="1"/>
</dbReference>
<protein>
    <submittedName>
        <fullName evidence="4">Glycosidase</fullName>
    </submittedName>
</protein>
<dbReference type="PANTHER" id="PTHR10357">
    <property type="entry name" value="ALPHA-AMYLASE FAMILY MEMBER"/>
    <property type="match status" value="1"/>
</dbReference>
<feature type="transmembrane region" description="Helical" evidence="1">
    <location>
        <begin position="438"/>
        <end position="458"/>
    </location>
</feature>
<dbReference type="GO" id="GO:0005975">
    <property type="term" value="P:carbohydrate metabolic process"/>
    <property type="evidence" value="ECO:0007669"/>
    <property type="project" value="InterPro"/>
</dbReference>
<gene>
    <name evidence="4" type="ORF">HNQ45_000703</name>
</gene>
<dbReference type="GO" id="GO:0016798">
    <property type="term" value="F:hydrolase activity, acting on glycosyl bonds"/>
    <property type="evidence" value="ECO:0007669"/>
    <property type="project" value="UniProtKB-KW"/>
</dbReference>
<dbReference type="AlphaFoldDB" id="A0A9Q2HEX8"/>
<evidence type="ECO:0000256" key="2">
    <source>
        <dbReference type="SAM" id="SignalP"/>
    </source>
</evidence>
<feature type="domain" description="Glycosyl hydrolase family 13 catalytic" evidence="3">
    <location>
        <begin position="34"/>
        <end position="344"/>
    </location>
</feature>
<sequence length="467" mass="54113">MKKFLYVTIFIFMFSFIHTSDVYAETDDTSRVYTITIDRFLNKNEDNDSVDNVDGDYNLPFGGDLEGIESQFDYIKDMGFDTLLLSPVFEMDDKDFLGYSVTDYTKIAERFGGEEEFKDFLDKAHDHDFKVVIDLPTTKTDEFTALDNPKTTDIMNEYYDLIDREFIDFNNEDNQEKYKDLMTNFLNEYDIDGVSMFVVQNVDRHDILPEDIPAYAVVLDDDIDASNFDYTAYDSKREKIANAFGGIDIDIPEYPKDDEILMADHFFSERFTSYSVENNLFPGTRVKMLYPYLLAHSGPVFVTNGTEIAQNGDTLNTIHPQMDLWTDKEVHDFMKTTYSVFDQHKELLNREIETIEKDSGLYAVLFKTDDVDFILEINNTSETQKLEITEEYVEDGKELSGLLLGERVQPHDNALYPVIDRELTELYAVITPPGLNHWYLISSLLIFGGFAVFIFVVAKRSKRKEHK</sequence>
<dbReference type="RefSeq" id="WP_183673476.1">
    <property type="nucleotide sequence ID" value="NZ_CBCRYX010000002.1"/>
</dbReference>
<dbReference type="Pfam" id="PF00128">
    <property type="entry name" value="Alpha-amylase"/>
    <property type="match status" value="1"/>
</dbReference>
<organism evidence="4 5">
    <name type="scientific">Nosocomiicoccus ampullae</name>
    <dbReference type="NCBI Taxonomy" id="489910"/>
    <lineage>
        <taxon>Bacteria</taxon>
        <taxon>Bacillati</taxon>
        <taxon>Bacillota</taxon>
        <taxon>Bacilli</taxon>
        <taxon>Bacillales</taxon>
        <taxon>Staphylococcaceae</taxon>
        <taxon>Nosocomiicoccus</taxon>
    </lineage>
</organism>
<evidence type="ECO:0000313" key="5">
    <source>
        <dbReference type="Proteomes" id="UP000579136"/>
    </source>
</evidence>
<keyword evidence="1" id="KW-1133">Transmembrane helix</keyword>